<dbReference type="SUPFAM" id="SSF55729">
    <property type="entry name" value="Acyl-CoA N-acyltransferases (Nat)"/>
    <property type="match status" value="1"/>
</dbReference>
<protein>
    <recommendedName>
        <fullName evidence="1">BioF2-like acetyltransferase domain-containing protein</fullName>
    </recommendedName>
</protein>
<dbReference type="Pfam" id="PF13480">
    <property type="entry name" value="Acetyltransf_6"/>
    <property type="match status" value="1"/>
</dbReference>
<dbReference type="EMBL" id="MZGX01000041">
    <property type="protein sequence ID" value="OPX41915.1"/>
    <property type="molecule type" value="Genomic_DNA"/>
</dbReference>
<dbReference type="STRING" id="48256.CLHUN_42040"/>
<comment type="caution">
    <text evidence="2">The sequence shown here is derived from an EMBL/GenBank/DDBJ whole genome shotgun (WGS) entry which is preliminary data.</text>
</comment>
<dbReference type="InterPro" id="IPR016181">
    <property type="entry name" value="Acyl_CoA_acyltransferase"/>
</dbReference>
<dbReference type="InterPro" id="IPR038740">
    <property type="entry name" value="BioF2-like_GNAT_dom"/>
</dbReference>
<proteinExistence type="predicted"/>
<keyword evidence="3" id="KW-1185">Reference proteome</keyword>
<sequence>MMYAKIIQSIKDVNEEEWNRLVSPQDIQMSYSYIKSVENSEISDYQHRYILIYDDGSQLIASLPVFITNKFCLDTPLTGKCKMLCKKIRDVLPMFLSKRVLFCGCCISEYNKINIREKTEKNMVLKLILEEIDALAEREKVKFVLAKDFIDDGNCFKEESQKKGYFDFCSLPGTYIDIECDSFETYIQGLKIKQRQNIRNKINKCRKAGGLEFEIVEDFGQISDKLHELYMYTFNNAEVQFDRIGKDFFENINNFMGESSKVILAKREGNIIGFALLVCSQDSCVNVRIGLDYKYAHLYHVYFMLHYKNIEYAIESGAKRLYLSQTTYIPKLEMGAKIAGLTGFVRHRSGFVNVIYKFLFRKLFSQYQSLSQAENPHNELKAILSDKFSGKTHRKSA</sequence>
<feature type="domain" description="BioF2-like acetyltransferase" evidence="1">
    <location>
        <begin position="193"/>
        <end position="323"/>
    </location>
</feature>
<gene>
    <name evidence="2" type="ORF">CLHUN_42040</name>
</gene>
<dbReference type="Gene3D" id="3.40.630.30">
    <property type="match status" value="1"/>
</dbReference>
<dbReference type="AlphaFoldDB" id="A0A1V4SEN1"/>
<accession>A0A1V4SEN1</accession>
<evidence type="ECO:0000259" key="1">
    <source>
        <dbReference type="Pfam" id="PF13480"/>
    </source>
</evidence>
<reference evidence="2 3" key="1">
    <citation type="submission" date="2017-03" db="EMBL/GenBank/DDBJ databases">
        <title>Genome sequence of Clostridium hungatei DSM 14427.</title>
        <authorList>
            <person name="Poehlein A."/>
            <person name="Daniel R."/>
        </authorList>
    </citation>
    <scope>NUCLEOTIDE SEQUENCE [LARGE SCALE GENOMIC DNA]</scope>
    <source>
        <strain evidence="2 3">DSM 14427</strain>
    </source>
</reference>
<evidence type="ECO:0000313" key="2">
    <source>
        <dbReference type="EMBL" id="OPX41915.1"/>
    </source>
</evidence>
<organism evidence="2 3">
    <name type="scientific">Ruminiclostridium hungatei</name>
    <name type="common">Clostridium hungatei</name>
    <dbReference type="NCBI Taxonomy" id="48256"/>
    <lineage>
        <taxon>Bacteria</taxon>
        <taxon>Bacillati</taxon>
        <taxon>Bacillota</taxon>
        <taxon>Clostridia</taxon>
        <taxon>Eubacteriales</taxon>
        <taxon>Oscillospiraceae</taxon>
        <taxon>Ruminiclostridium</taxon>
    </lineage>
</organism>
<dbReference type="PANTHER" id="PTHR47017:SF1">
    <property type="entry name" value="ACYL-COA"/>
    <property type="match status" value="1"/>
</dbReference>
<dbReference type="Proteomes" id="UP000191554">
    <property type="component" value="Unassembled WGS sequence"/>
</dbReference>
<name>A0A1V4SEN1_RUMHU</name>
<dbReference type="PANTHER" id="PTHR47017">
    <property type="entry name" value="ACYL-COA"/>
    <property type="match status" value="1"/>
</dbReference>
<evidence type="ECO:0000313" key="3">
    <source>
        <dbReference type="Proteomes" id="UP000191554"/>
    </source>
</evidence>